<name>E9SEP1_RUMAL</name>
<reference evidence="5 6" key="1">
    <citation type="submission" date="2011-02" db="EMBL/GenBank/DDBJ databases">
        <authorList>
            <person name="Nelson K.E."/>
            <person name="Sutton G."/>
            <person name="Torralba M."/>
            <person name="Durkin S."/>
            <person name="Harkins D."/>
            <person name="Montgomery R."/>
            <person name="Ziemer C."/>
            <person name="Klaassens E."/>
            <person name="Ocuiv P."/>
            <person name="Morrison M."/>
        </authorList>
    </citation>
    <scope>NUCLEOTIDE SEQUENCE [LARGE SCALE GENOMIC DNA]</scope>
    <source>
        <strain evidence="5 6">8</strain>
    </source>
</reference>
<dbReference type="eggNOG" id="COG0539">
    <property type="taxonomic scope" value="Bacteria"/>
</dbReference>
<dbReference type="SMART" id="SM00316">
    <property type="entry name" value="S1"/>
    <property type="match status" value="2"/>
</dbReference>
<dbReference type="InterPro" id="IPR050437">
    <property type="entry name" value="Ribos_protein_bS1-like"/>
</dbReference>
<sequence length="305" mass="33407">MTKYLPEGRFFNSPENRYYLRSRENLAEAMAGGLTLEGHAVMCTAEHDLVVELPFGKGLIPREEGALGIADGTTRDIALLSRVNKTVCFKVTDIIDSDEGVTAILSRRAAQQECKDNYINGLRCGDVIPAKVTHLEPFGAFVDIGCGIPSLIPIDAISVSRIAHPNDRFFNGQDIYAAVKNIECGRICLTHKELLGTWSQNASLFSAGETVGGVIRSVEPYGIFIELAPNLAGLAEPKDGIRAGQAASVYIKALIPDKMKVKLIIVDVFENLCFPSKINYFINSGRLERWEYSTKESGKTMVSVF</sequence>
<evidence type="ECO:0000313" key="6">
    <source>
        <dbReference type="Proteomes" id="UP000004259"/>
    </source>
</evidence>
<dbReference type="AlphaFoldDB" id="E9SEP1"/>
<dbReference type="InterPro" id="IPR003029">
    <property type="entry name" value="S1_domain"/>
</dbReference>
<dbReference type="Pfam" id="PF00575">
    <property type="entry name" value="S1"/>
    <property type="match status" value="1"/>
</dbReference>
<dbReference type="OrthoDB" id="1777747at2"/>
<protein>
    <submittedName>
        <fullName evidence="5">S1 RNA binding domain protein</fullName>
    </submittedName>
</protein>
<dbReference type="PROSITE" id="PS50126">
    <property type="entry name" value="S1"/>
    <property type="match status" value="2"/>
</dbReference>
<dbReference type="PANTHER" id="PTHR10724">
    <property type="entry name" value="30S RIBOSOMAL PROTEIN S1"/>
    <property type="match status" value="1"/>
</dbReference>
<dbReference type="InterPro" id="IPR012340">
    <property type="entry name" value="NA-bd_OB-fold"/>
</dbReference>
<proteinExistence type="inferred from homology"/>
<keyword evidence="6" id="KW-1185">Reference proteome</keyword>
<evidence type="ECO:0000256" key="1">
    <source>
        <dbReference type="ARBA" id="ARBA00006767"/>
    </source>
</evidence>
<dbReference type="GO" id="GO:0003735">
    <property type="term" value="F:structural constituent of ribosome"/>
    <property type="evidence" value="ECO:0007669"/>
    <property type="project" value="TreeGrafter"/>
</dbReference>
<dbReference type="GO" id="GO:0006412">
    <property type="term" value="P:translation"/>
    <property type="evidence" value="ECO:0007669"/>
    <property type="project" value="TreeGrafter"/>
</dbReference>
<dbReference type="PANTHER" id="PTHR10724:SF7">
    <property type="entry name" value="SMALL RIBOSOMAL SUBUNIT PROTEIN BS1C"/>
    <property type="match status" value="1"/>
</dbReference>
<dbReference type="Gene3D" id="2.40.50.140">
    <property type="entry name" value="Nucleic acid-binding proteins"/>
    <property type="match status" value="1"/>
</dbReference>
<comment type="similarity">
    <text evidence="1">Belongs to the bacterial ribosomal protein bS1 family.</text>
</comment>
<evidence type="ECO:0000256" key="3">
    <source>
        <dbReference type="ARBA" id="ARBA00023274"/>
    </source>
</evidence>
<evidence type="ECO:0000256" key="2">
    <source>
        <dbReference type="ARBA" id="ARBA00022980"/>
    </source>
</evidence>
<dbReference type="RefSeq" id="WP_002851164.1">
    <property type="nucleotide sequence ID" value="NZ_ADKM02000100.1"/>
</dbReference>
<dbReference type="STRING" id="246199.CUS_5800"/>
<dbReference type="GO" id="GO:0003729">
    <property type="term" value="F:mRNA binding"/>
    <property type="evidence" value="ECO:0007669"/>
    <property type="project" value="TreeGrafter"/>
</dbReference>
<evidence type="ECO:0000259" key="4">
    <source>
        <dbReference type="PROSITE" id="PS50126"/>
    </source>
</evidence>
<organism evidence="5 6">
    <name type="scientific">Ruminococcus albus 8</name>
    <dbReference type="NCBI Taxonomy" id="246199"/>
    <lineage>
        <taxon>Bacteria</taxon>
        <taxon>Bacillati</taxon>
        <taxon>Bacillota</taxon>
        <taxon>Clostridia</taxon>
        <taxon>Eubacteriales</taxon>
        <taxon>Oscillospiraceae</taxon>
        <taxon>Ruminococcus</taxon>
    </lineage>
</organism>
<dbReference type="GO" id="GO:1990904">
    <property type="term" value="C:ribonucleoprotein complex"/>
    <property type="evidence" value="ECO:0007669"/>
    <property type="project" value="UniProtKB-KW"/>
</dbReference>
<dbReference type="SUPFAM" id="SSF50249">
    <property type="entry name" value="Nucleic acid-binding proteins"/>
    <property type="match status" value="1"/>
</dbReference>
<accession>E9SEP1</accession>
<evidence type="ECO:0000313" key="5">
    <source>
        <dbReference type="EMBL" id="EGC02228.1"/>
    </source>
</evidence>
<dbReference type="GO" id="GO:0005840">
    <property type="term" value="C:ribosome"/>
    <property type="evidence" value="ECO:0007669"/>
    <property type="project" value="UniProtKB-KW"/>
</dbReference>
<keyword evidence="2" id="KW-0689">Ribosomal protein</keyword>
<dbReference type="EMBL" id="ADKM02000100">
    <property type="protein sequence ID" value="EGC02228.1"/>
    <property type="molecule type" value="Genomic_DNA"/>
</dbReference>
<comment type="caution">
    <text evidence="5">The sequence shown here is derived from an EMBL/GenBank/DDBJ whole genome shotgun (WGS) entry which is preliminary data.</text>
</comment>
<feature type="domain" description="S1 motif" evidence="4">
    <location>
        <begin position="208"/>
        <end position="234"/>
    </location>
</feature>
<dbReference type="Proteomes" id="UP000004259">
    <property type="component" value="Unassembled WGS sequence"/>
</dbReference>
<gene>
    <name evidence="5" type="ORF">CUS_5800</name>
</gene>
<feature type="domain" description="S1 motif" evidence="4">
    <location>
        <begin position="125"/>
        <end position="192"/>
    </location>
</feature>
<keyword evidence="3" id="KW-0687">Ribonucleoprotein</keyword>